<reference evidence="4 5" key="1">
    <citation type="submission" date="2023-12" db="EMBL/GenBank/DDBJ databases">
        <title>Novel species of the genus Arcicella isolated from rivers.</title>
        <authorList>
            <person name="Lu H."/>
        </authorList>
    </citation>
    <scope>NUCLEOTIDE SEQUENCE [LARGE SCALE GENOMIC DNA]</scope>
    <source>
        <strain evidence="4 5">DC25W</strain>
    </source>
</reference>
<proteinExistence type="predicted"/>
<evidence type="ECO:0000256" key="1">
    <source>
        <dbReference type="ARBA" id="ARBA00023002"/>
    </source>
</evidence>
<evidence type="ECO:0000313" key="5">
    <source>
        <dbReference type="Proteomes" id="UP001302222"/>
    </source>
</evidence>
<evidence type="ECO:0000256" key="2">
    <source>
        <dbReference type="SAM" id="Coils"/>
    </source>
</evidence>
<comment type="caution">
    <text evidence="4">The sequence shown here is derived from an EMBL/GenBank/DDBJ whole genome shotgun (WGS) entry which is preliminary data.</text>
</comment>
<evidence type="ECO:0000259" key="3">
    <source>
        <dbReference type="Pfam" id="PF00248"/>
    </source>
</evidence>
<protein>
    <submittedName>
        <fullName evidence="4">Aldo/keto reductase</fullName>
    </submittedName>
</protein>
<keyword evidence="2" id="KW-0175">Coiled coil</keyword>
<evidence type="ECO:0000313" key="4">
    <source>
        <dbReference type="EMBL" id="MEA5427904.1"/>
    </source>
</evidence>
<dbReference type="InterPro" id="IPR023210">
    <property type="entry name" value="NADP_OxRdtase_dom"/>
</dbReference>
<dbReference type="EMBL" id="JAYGIM010000011">
    <property type="protein sequence ID" value="MEA5427904.1"/>
    <property type="molecule type" value="Genomic_DNA"/>
</dbReference>
<dbReference type="PRINTS" id="PR00069">
    <property type="entry name" value="ALDKETRDTASE"/>
</dbReference>
<feature type="domain" description="NADP-dependent oxidoreductase" evidence="3">
    <location>
        <begin position="16"/>
        <end position="305"/>
    </location>
</feature>
<name>A0ABU5SKZ0_9BACT</name>
<dbReference type="Pfam" id="PF00248">
    <property type="entry name" value="Aldo_ket_red"/>
    <property type="match status" value="1"/>
</dbReference>
<dbReference type="InterPro" id="IPR050791">
    <property type="entry name" value="Aldo-Keto_reductase"/>
</dbReference>
<dbReference type="Proteomes" id="UP001302222">
    <property type="component" value="Unassembled WGS sequence"/>
</dbReference>
<organism evidence="4 5">
    <name type="scientific">Arcicella lustrica</name>
    <dbReference type="NCBI Taxonomy" id="2984196"/>
    <lineage>
        <taxon>Bacteria</taxon>
        <taxon>Pseudomonadati</taxon>
        <taxon>Bacteroidota</taxon>
        <taxon>Cytophagia</taxon>
        <taxon>Cytophagales</taxon>
        <taxon>Flectobacillaceae</taxon>
        <taxon>Arcicella</taxon>
    </lineage>
</organism>
<keyword evidence="1" id="KW-0560">Oxidoreductase</keyword>
<dbReference type="CDD" id="cd19078">
    <property type="entry name" value="AKR_AKR13C1_2"/>
    <property type="match status" value="1"/>
</dbReference>
<dbReference type="InterPro" id="IPR020471">
    <property type="entry name" value="AKR"/>
</dbReference>
<sequence length="326" mass="35931">MKTRTLGNSGLEVSALGMGCMGLSFGYGPATDKQVAINLIREAYEQGVTFFDTAEAYGKENEELVGEALAPFRKEVVIATKFGFRDGDAKKGQDSRPERIRAVAEESLRRLKTDVIDLFYQHRVDVSVPMEDVAGTVKDLIQEGKVKHFGLSEAGVDSIRKAHAVQPVTALQSEYSIWWREPELAIFPTLEELGIGFVPFSPLGRGFLTGAINADTQFDPTDFRNLVPRFTEENRKANQKLVELLAEIASQKQATPAQIALGWLLAQKPWIVPIPGTTKSHRLTENIGGASIDLSENDVKAIDEAFAKTNVQGDRYPAHLMQRVGK</sequence>
<dbReference type="InterPro" id="IPR036812">
    <property type="entry name" value="NAD(P)_OxRdtase_dom_sf"/>
</dbReference>
<dbReference type="RefSeq" id="WP_323259737.1">
    <property type="nucleotide sequence ID" value="NZ_JAYGIM010000011.1"/>
</dbReference>
<dbReference type="Gene3D" id="3.20.20.100">
    <property type="entry name" value="NADP-dependent oxidoreductase domain"/>
    <property type="match status" value="1"/>
</dbReference>
<feature type="coiled-coil region" evidence="2">
    <location>
        <begin position="227"/>
        <end position="254"/>
    </location>
</feature>
<accession>A0ABU5SKZ0</accession>
<dbReference type="SUPFAM" id="SSF51430">
    <property type="entry name" value="NAD(P)-linked oxidoreductase"/>
    <property type="match status" value="1"/>
</dbReference>
<dbReference type="PANTHER" id="PTHR43625:SF27">
    <property type="entry name" value="ALDO-KETO REDUCTASE"/>
    <property type="match status" value="1"/>
</dbReference>
<gene>
    <name evidence="4" type="ORF">VB798_15030</name>
</gene>
<dbReference type="PANTHER" id="PTHR43625">
    <property type="entry name" value="AFLATOXIN B1 ALDEHYDE REDUCTASE"/>
    <property type="match status" value="1"/>
</dbReference>
<keyword evidence="5" id="KW-1185">Reference proteome</keyword>